<dbReference type="RefSeq" id="WP_105474763.1">
    <property type="nucleotide sequence ID" value="NZ_PVEO01000014.1"/>
</dbReference>
<accession>A0A362X535</accession>
<comment type="caution">
    <text evidence="1">The sequence shown here is derived from an EMBL/GenBank/DDBJ whole genome shotgun (WGS) entry which is preliminary data.</text>
</comment>
<name>A0A362X535_9FLAO</name>
<gene>
    <name evidence="1" type="ORF">CLV33_11423</name>
</gene>
<evidence type="ECO:0000313" key="2">
    <source>
        <dbReference type="Proteomes" id="UP000251545"/>
    </source>
</evidence>
<reference evidence="1 2" key="1">
    <citation type="submission" date="2018-02" db="EMBL/GenBank/DDBJ databases">
        <title>Genomic Encyclopedia of Archaeal and Bacterial Type Strains, Phase II (KMG-II): from individual species to whole genera.</title>
        <authorList>
            <person name="Goeker M."/>
        </authorList>
    </citation>
    <scope>NUCLEOTIDE SEQUENCE [LARGE SCALE GENOMIC DNA]</scope>
    <source>
        <strain evidence="1 2">DSM 21165</strain>
    </source>
</reference>
<proteinExistence type="predicted"/>
<dbReference type="AlphaFoldDB" id="A0A362X535"/>
<protein>
    <recommendedName>
        <fullName evidence="3">SIR2-like domain-containing protein</fullName>
    </recommendedName>
</protein>
<dbReference type="EMBL" id="PVEO01000014">
    <property type="protein sequence ID" value="PQV45256.1"/>
    <property type="molecule type" value="Genomic_DNA"/>
</dbReference>
<evidence type="ECO:0000313" key="1">
    <source>
        <dbReference type="EMBL" id="PQV45256.1"/>
    </source>
</evidence>
<organism evidence="1 2">
    <name type="scientific">Jejuia pallidilutea</name>
    <dbReference type="NCBI Taxonomy" id="504487"/>
    <lineage>
        <taxon>Bacteria</taxon>
        <taxon>Pseudomonadati</taxon>
        <taxon>Bacteroidota</taxon>
        <taxon>Flavobacteriia</taxon>
        <taxon>Flavobacteriales</taxon>
        <taxon>Flavobacteriaceae</taxon>
        <taxon>Jejuia</taxon>
    </lineage>
</organism>
<evidence type="ECO:0008006" key="3">
    <source>
        <dbReference type="Google" id="ProtNLM"/>
    </source>
</evidence>
<dbReference type="Proteomes" id="UP000251545">
    <property type="component" value="Unassembled WGS sequence"/>
</dbReference>
<sequence>MAKNITYLLGAGASFNAIPVVDGIPDALDHFANEFNPGKAYHNFAPIEFSDEKNQTIVKLFLYQHQNDVKTLREYHSKLRDFYKDIIWLKSEAKKHTSIDTFAKKLYLQEDLPNLKKLKTILSCFFIFLQTKKFDKRYDSLFASVLDDLNNLPGQIKLLSWNYDSQLEIALSNFTNDSINEAKKKLKLHSKGDIMFDAYAPNEFCVYKINGTTNIQKRDFNIDNILSDFKSNNTSIIKTFLDLHGELQNFKSQPNMTFAWEDFNTEKGFFPNLRHSISETEILIVIGYSFPFFNRKVDKFILDSMSNLKKIYIQDPNNANDIIEKIKDMVPWQKSFFNLGKPDKPATSTKEIIKFIPKTFVEQFFIPVEF</sequence>